<dbReference type="InterPro" id="IPR054529">
    <property type="entry name" value="TcaA_2nd"/>
</dbReference>
<reference evidence="4 5" key="1">
    <citation type="submission" date="2016-05" db="EMBL/GenBank/DDBJ databases">
        <title>Whole genome sequencing of Tetragenococcus halophilus subsp. halophilus NISL 7118.</title>
        <authorList>
            <person name="Shiwa Y."/>
            <person name="Nishimura I."/>
            <person name="Yoshikawa H."/>
            <person name="Koyama Y."/>
            <person name="Oguma T."/>
        </authorList>
    </citation>
    <scope>NUCLEOTIDE SEQUENCE [LARGE SCALE GENOMIC DNA]</scope>
    <source>
        <strain evidence="4 5">NISL 7118</strain>
    </source>
</reference>
<evidence type="ECO:0000313" key="5">
    <source>
        <dbReference type="Proteomes" id="UP000236214"/>
    </source>
</evidence>
<organism evidence="4 5">
    <name type="scientific">Tetragenococcus halophilus subsp. halophilus</name>
    <dbReference type="NCBI Taxonomy" id="1513897"/>
    <lineage>
        <taxon>Bacteria</taxon>
        <taxon>Bacillati</taxon>
        <taxon>Bacillota</taxon>
        <taxon>Bacilli</taxon>
        <taxon>Lactobacillales</taxon>
        <taxon>Enterococcaceae</taxon>
        <taxon>Tetragenococcus</taxon>
    </lineage>
</organism>
<dbReference type="Proteomes" id="UP000236214">
    <property type="component" value="Unassembled WGS sequence"/>
</dbReference>
<name>A0A2H6CAW9_TETHA</name>
<keyword evidence="1" id="KW-0812">Transmembrane</keyword>
<dbReference type="PANTHER" id="PTHR40038">
    <property type="entry name" value="MEMBRANE-ASSOCIATED PROTEIN TCAA"/>
    <property type="match status" value="1"/>
</dbReference>
<accession>A0A2H6CAW9</accession>
<evidence type="ECO:0000256" key="1">
    <source>
        <dbReference type="SAM" id="Phobius"/>
    </source>
</evidence>
<keyword evidence="5" id="KW-1185">Reference proteome</keyword>
<gene>
    <name evidence="4" type="ORF">TEHN7118_0097</name>
</gene>
<feature type="domain" description="TcaA second" evidence="3">
    <location>
        <begin position="112"/>
        <end position="198"/>
    </location>
</feature>
<proteinExistence type="predicted"/>
<evidence type="ECO:0000259" key="2">
    <source>
        <dbReference type="Pfam" id="PF12773"/>
    </source>
</evidence>
<keyword evidence="1" id="KW-0472">Membrane</keyword>
<comment type="caution">
    <text evidence="4">The sequence shown here is derived from an EMBL/GenBank/DDBJ whole genome shotgun (WGS) entry which is preliminary data.</text>
</comment>
<evidence type="ECO:0000313" key="4">
    <source>
        <dbReference type="EMBL" id="GBD67291.1"/>
    </source>
</evidence>
<dbReference type="Pfam" id="PF22813">
    <property type="entry name" value="TcaA_2nd"/>
    <property type="match status" value="1"/>
</dbReference>
<sequence length="588" mass="67627">MKYCNHCKKEYSDDHNFCEVCGKKLVEKTESQSKGNICPNCGKENQTTARFCESCGTSLQASSKAKEKKETSKVLTAYYKHKKLYNTLLAGLVVLLIVSVGLYKYGEHYYSKEQQIERYQKILAKNDPEELAETVVSSDKNFKPKADNLSTFTNYTKDNKDYSNYISENLQNINDKSQDLYLKKDGKYFFLFDKYDLVLQPFYLDVNTNVENMQLKVNDKDQGTSDNEDYTWKLGPLVPGAYQLDGSFQSNGQEEEIEQKVDQVNREGLEDDSSRELSFAAKKVKFDVDSDISSGELLFNGQSVGTIKDGKLEGAGFIWNEDGNLQIKQELGDLELLSTPLDFDGDEYLEKDYSQDQSIFQPESFHIVPDTNATSGDFYINDKKAETFDKEDDIYSIDVVPTQKPYKVQLKQSFEDEEINSDTETVEPTDYVDSTAYVTLDVEEEIDEFDIESRLDDLYFDVSDYTDEDFDFEDEETKSLAGYFSGGTDNEEFIDFKDNFIGPSRKSDKKDYVVCYLQEVEDVTRTGENSYDVQYVVNYDTYYDDDTDHNNQYFRYKKANLVVEDENIRIKDLGGADNFEEVAASDYE</sequence>
<protein>
    <submittedName>
        <fullName evidence="4">Uncharacterized protein</fullName>
    </submittedName>
</protein>
<dbReference type="AlphaFoldDB" id="A0A2H6CAW9"/>
<dbReference type="PANTHER" id="PTHR40038:SF1">
    <property type="entry name" value="MEMBRANE-ASSOCIATED PROTEIN TCAA"/>
    <property type="match status" value="1"/>
</dbReference>
<dbReference type="GeneID" id="64053508"/>
<feature type="transmembrane region" description="Helical" evidence="1">
    <location>
        <begin position="84"/>
        <end position="103"/>
    </location>
</feature>
<dbReference type="EMBL" id="BDEC01000004">
    <property type="protein sequence ID" value="GBD67291.1"/>
    <property type="molecule type" value="Genomic_DNA"/>
</dbReference>
<feature type="domain" description="DZANK-type" evidence="2">
    <location>
        <begin position="4"/>
        <end position="56"/>
    </location>
</feature>
<dbReference type="InterPro" id="IPR025874">
    <property type="entry name" value="DZR"/>
</dbReference>
<keyword evidence="1" id="KW-1133">Transmembrane helix</keyword>
<dbReference type="RefSeq" id="WP_061841072.1">
    <property type="nucleotide sequence ID" value="NZ_BDDZ01000116.1"/>
</dbReference>
<dbReference type="Pfam" id="PF12773">
    <property type="entry name" value="DZR"/>
    <property type="match status" value="1"/>
</dbReference>
<evidence type="ECO:0000259" key="3">
    <source>
        <dbReference type="Pfam" id="PF22813"/>
    </source>
</evidence>